<dbReference type="AlphaFoldDB" id="A0A1J4JA14"/>
<dbReference type="InterPro" id="IPR036249">
    <property type="entry name" value="Thioredoxin-like_sf"/>
</dbReference>
<proteinExistence type="predicted"/>
<name>A0A1J4JA14_9EUKA</name>
<keyword evidence="3" id="KW-1185">Reference proteome</keyword>
<dbReference type="RefSeq" id="XP_068349137.1">
    <property type="nucleotide sequence ID" value="XM_068511671.1"/>
</dbReference>
<dbReference type="GO" id="GO:0005788">
    <property type="term" value="C:endoplasmic reticulum lumen"/>
    <property type="evidence" value="ECO:0007669"/>
    <property type="project" value="TreeGrafter"/>
</dbReference>
<accession>A0A1J4JA14</accession>
<dbReference type="PANTHER" id="PTHR45815">
    <property type="entry name" value="PROTEIN DISULFIDE-ISOMERASE A6"/>
    <property type="match status" value="1"/>
</dbReference>
<dbReference type="GeneID" id="94846375"/>
<evidence type="ECO:0000259" key="1">
    <source>
        <dbReference type="PROSITE" id="PS51352"/>
    </source>
</evidence>
<protein>
    <submittedName>
        <fullName evidence="2">Thioredoxin family protein</fullName>
    </submittedName>
</protein>
<reference evidence="2" key="1">
    <citation type="submission" date="2016-10" db="EMBL/GenBank/DDBJ databases">
        <authorList>
            <person name="Benchimol M."/>
            <person name="Almeida L.G."/>
            <person name="Vasconcelos A.T."/>
            <person name="Perreira-Neves A."/>
            <person name="Rosa I.A."/>
            <person name="Tasca T."/>
            <person name="Bogo M.R."/>
            <person name="de Souza W."/>
        </authorList>
    </citation>
    <scope>NUCLEOTIDE SEQUENCE [LARGE SCALE GENOMIC DNA]</scope>
    <source>
        <strain evidence="2">K</strain>
    </source>
</reference>
<dbReference type="OrthoDB" id="427280at2759"/>
<dbReference type="SUPFAM" id="SSF52833">
    <property type="entry name" value="Thioredoxin-like"/>
    <property type="match status" value="2"/>
</dbReference>
<organism evidence="2 3">
    <name type="scientific">Tritrichomonas foetus</name>
    <dbReference type="NCBI Taxonomy" id="1144522"/>
    <lineage>
        <taxon>Eukaryota</taxon>
        <taxon>Metamonada</taxon>
        <taxon>Parabasalia</taxon>
        <taxon>Tritrichomonadida</taxon>
        <taxon>Tritrichomonadidae</taxon>
        <taxon>Tritrichomonas</taxon>
    </lineage>
</organism>
<feature type="domain" description="Thioredoxin" evidence="1">
    <location>
        <begin position="13"/>
        <end position="128"/>
    </location>
</feature>
<sequence length="346" mass="39631">MLLFSFLSICGCFNFGPSVIELTANNFQREVEHRDNKTVYFVMFHGQHCPACQMAYPEFVEAANEAVGMVKFGHIDTSQEYALGSQFQIYSIPTFIIFHPNGQTTYNRERLARTMLNVASRFIPNLSQPVDDSWLPTNETRSVILFTDKQNTPPIWSAISCEFENNTKNIQIGFCNNATIQKEFGITAVPTILMINGEHKFVYNNKNRFQLIRKTIIDFFEGVIPDSPKPTPAPVLIDNLESQEDFENQCKGKGLFCVVQKGEEPTSEFNNAAKKYRHDHFKFFLCKPENCPFDFLKESVWIFHHRREAGIRVDNLETLGSTLDRVIDGGARFVPLEKLKTEAEEL</sequence>
<dbReference type="Pfam" id="PF00085">
    <property type="entry name" value="Thioredoxin"/>
    <property type="match status" value="1"/>
</dbReference>
<dbReference type="EMBL" id="MLAK01001205">
    <property type="protein sequence ID" value="OHS96000.1"/>
    <property type="molecule type" value="Genomic_DNA"/>
</dbReference>
<dbReference type="InterPro" id="IPR013766">
    <property type="entry name" value="Thioredoxin_domain"/>
</dbReference>
<dbReference type="VEuPathDB" id="TrichDB:TRFO_37842"/>
<dbReference type="Proteomes" id="UP000179807">
    <property type="component" value="Unassembled WGS sequence"/>
</dbReference>
<comment type="caution">
    <text evidence="2">The sequence shown here is derived from an EMBL/GenBank/DDBJ whole genome shotgun (WGS) entry which is preliminary data.</text>
</comment>
<dbReference type="Gene3D" id="3.40.30.10">
    <property type="entry name" value="Glutaredoxin"/>
    <property type="match status" value="1"/>
</dbReference>
<gene>
    <name evidence="2" type="ORF">TRFO_37842</name>
</gene>
<dbReference type="GO" id="GO:0015035">
    <property type="term" value="F:protein-disulfide reductase activity"/>
    <property type="evidence" value="ECO:0007669"/>
    <property type="project" value="TreeGrafter"/>
</dbReference>
<dbReference type="PANTHER" id="PTHR45815:SF3">
    <property type="entry name" value="PROTEIN DISULFIDE-ISOMERASE A6"/>
    <property type="match status" value="1"/>
</dbReference>
<dbReference type="PROSITE" id="PS51352">
    <property type="entry name" value="THIOREDOXIN_2"/>
    <property type="match status" value="1"/>
</dbReference>
<evidence type="ECO:0000313" key="3">
    <source>
        <dbReference type="Proteomes" id="UP000179807"/>
    </source>
</evidence>
<dbReference type="GO" id="GO:0034976">
    <property type="term" value="P:response to endoplasmic reticulum stress"/>
    <property type="evidence" value="ECO:0007669"/>
    <property type="project" value="TreeGrafter"/>
</dbReference>
<evidence type="ECO:0000313" key="2">
    <source>
        <dbReference type="EMBL" id="OHS96000.1"/>
    </source>
</evidence>